<gene>
    <name evidence="7" type="ORF">JCM19235_5106</name>
</gene>
<evidence type="ECO:0000256" key="1">
    <source>
        <dbReference type="ARBA" id="ARBA00004442"/>
    </source>
</evidence>
<evidence type="ECO:0000256" key="6">
    <source>
        <dbReference type="SAM" id="Coils"/>
    </source>
</evidence>
<evidence type="ECO:0000256" key="5">
    <source>
        <dbReference type="ARBA" id="ARBA00023237"/>
    </source>
</evidence>
<evidence type="ECO:0000256" key="3">
    <source>
        <dbReference type="ARBA" id="ARBA00022692"/>
    </source>
</evidence>
<dbReference type="SUPFAM" id="SSF56954">
    <property type="entry name" value="Outer membrane efflux proteins (OEP)"/>
    <property type="match status" value="1"/>
</dbReference>
<dbReference type="InterPro" id="IPR051906">
    <property type="entry name" value="TolC-like"/>
</dbReference>
<keyword evidence="5" id="KW-0998">Cell outer membrane</keyword>
<protein>
    <submittedName>
        <fullName evidence="7">Heavy metal RND efflux outer membrane protein CzcC family</fullName>
    </submittedName>
</protein>
<organism evidence="7 8">
    <name type="scientific">Vibrio maritimus</name>
    <dbReference type="NCBI Taxonomy" id="990268"/>
    <lineage>
        <taxon>Bacteria</taxon>
        <taxon>Pseudomonadati</taxon>
        <taxon>Pseudomonadota</taxon>
        <taxon>Gammaproteobacteria</taxon>
        <taxon>Vibrionales</taxon>
        <taxon>Vibrionaceae</taxon>
        <taxon>Vibrio</taxon>
    </lineage>
</organism>
<keyword evidence="2" id="KW-1134">Transmembrane beta strand</keyword>
<evidence type="ECO:0000256" key="2">
    <source>
        <dbReference type="ARBA" id="ARBA00022452"/>
    </source>
</evidence>
<evidence type="ECO:0000313" key="8">
    <source>
        <dbReference type="Proteomes" id="UP000029228"/>
    </source>
</evidence>
<evidence type="ECO:0000313" key="7">
    <source>
        <dbReference type="EMBL" id="GAL16557.1"/>
    </source>
</evidence>
<dbReference type="Proteomes" id="UP000029228">
    <property type="component" value="Unassembled WGS sequence"/>
</dbReference>
<dbReference type="AlphaFoldDB" id="A0A090SAH6"/>
<keyword evidence="8" id="KW-1185">Reference proteome</keyword>
<evidence type="ECO:0000256" key="4">
    <source>
        <dbReference type="ARBA" id="ARBA00023136"/>
    </source>
</evidence>
<dbReference type="GO" id="GO:0009279">
    <property type="term" value="C:cell outer membrane"/>
    <property type="evidence" value="ECO:0007669"/>
    <property type="project" value="UniProtKB-SubCell"/>
</dbReference>
<dbReference type="STRING" id="990268.JCM19235_5106"/>
<dbReference type="PANTHER" id="PTHR30026:SF20">
    <property type="entry name" value="OUTER MEMBRANE PROTEIN TOLC"/>
    <property type="match status" value="1"/>
</dbReference>
<dbReference type="PANTHER" id="PTHR30026">
    <property type="entry name" value="OUTER MEMBRANE PROTEIN TOLC"/>
    <property type="match status" value="1"/>
</dbReference>
<proteinExistence type="predicted"/>
<keyword evidence="6" id="KW-0175">Coiled coil</keyword>
<comment type="caution">
    <text evidence="7">The sequence shown here is derived from an EMBL/GenBank/DDBJ whole genome shotgun (WGS) entry which is preliminary data.</text>
</comment>
<feature type="coiled-coil region" evidence="6">
    <location>
        <begin position="368"/>
        <end position="395"/>
    </location>
</feature>
<sequence>MPVFQARSLEMIVKTTIHSVALAVSAILFVVPATHAVSSAGTKQQASEQSVSDALSLETLINMAIANDANRTQYHAQSQAMRDTGIASSTLKDPTIKVGVGGLPTDSFRFDEDPMTNISVGLMQQFGRGSTLDLQNKKAQQQADGIGFQVEVRELDIANSITQLWLELGFQQQSERVLLENRTLMVEMERFIQTNYAIGNSESQDLIRTQLQAGKLDEKLHANRQMQNRIVSQLSEWLGAEWLANQPSLTADVSADWQRLEQQLGNQQRANYFQLLNQHPMARNADVQIAASETQVSIAEEAYKPQFGVEAMYAHRQAPNMRGAPAPDLLSAYVTMDIPLFTGNRQDKNHSAAEYQVVASKSSKDALLSQMNAKVNALLMDKQNLSERFERYQQSLLPQAKARTQAVERGYENNTAQFSDVITAASDELAIEIEALRLETDLNIVNSNLAYFLGGFNYHAEAPVLSKPTTKQQ</sequence>
<keyword evidence="4" id="KW-0472">Membrane</keyword>
<keyword evidence="3" id="KW-0812">Transmembrane</keyword>
<comment type="subcellular location">
    <subcellularLocation>
        <location evidence="1">Cell outer membrane</location>
    </subcellularLocation>
</comment>
<dbReference type="GO" id="GO:1990281">
    <property type="term" value="C:efflux pump complex"/>
    <property type="evidence" value="ECO:0007669"/>
    <property type="project" value="TreeGrafter"/>
</dbReference>
<dbReference type="EMBL" id="BBMR01000001">
    <property type="protein sequence ID" value="GAL16557.1"/>
    <property type="molecule type" value="Genomic_DNA"/>
</dbReference>
<dbReference type="Gene3D" id="1.20.1600.10">
    <property type="entry name" value="Outer membrane efflux proteins (OEP)"/>
    <property type="match status" value="1"/>
</dbReference>
<dbReference type="GO" id="GO:0015288">
    <property type="term" value="F:porin activity"/>
    <property type="evidence" value="ECO:0007669"/>
    <property type="project" value="TreeGrafter"/>
</dbReference>
<name>A0A090SAH6_9VIBR</name>
<reference evidence="7 8" key="1">
    <citation type="submission" date="2014-09" db="EMBL/GenBank/DDBJ databases">
        <title>Vibrio maritimus JCM 19235. (C45) whole genome shotgun sequence.</title>
        <authorList>
            <person name="Sawabe T."/>
            <person name="Meirelles P."/>
            <person name="Nakanishi M."/>
            <person name="Sayaka M."/>
            <person name="Hattori M."/>
            <person name="Ohkuma M."/>
        </authorList>
    </citation>
    <scope>NUCLEOTIDE SEQUENCE [LARGE SCALE GENOMIC DNA]</scope>
    <source>
        <strain evidence="8">JCM19235</strain>
    </source>
</reference>
<dbReference type="GO" id="GO:0015562">
    <property type="term" value="F:efflux transmembrane transporter activity"/>
    <property type="evidence" value="ECO:0007669"/>
    <property type="project" value="InterPro"/>
</dbReference>
<accession>A0A090SAH6</accession>